<evidence type="ECO:0000256" key="3">
    <source>
        <dbReference type="ARBA" id="ARBA00020675"/>
    </source>
</evidence>
<feature type="binding site" evidence="9">
    <location>
        <begin position="463"/>
        <end position="467"/>
    </location>
    <ligand>
        <name>GTP</name>
        <dbReference type="ChEBI" id="CHEBI:37565"/>
    </ligand>
</feature>
<dbReference type="PANTHER" id="PTHR43381:SF5">
    <property type="entry name" value="TR-TYPE G DOMAIN-CONTAINING PROTEIN"/>
    <property type="match status" value="1"/>
</dbReference>
<dbReference type="FunFam" id="3.40.50.300:FF:000019">
    <property type="entry name" value="Translation initiation factor IF-2"/>
    <property type="match status" value="1"/>
</dbReference>
<dbReference type="InterPro" id="IPR027417">
    <property type="entry name" value="P-loop_NTPase"/>
</dbReference>
<dbReference type="AlphaFoldDB" id="A0A0B4XSI4"/>
<dbReference type="Gene3D" id="3.40.50.10050">
    <property type="entry name" value="Translation initiation factor IF- 2, domain 3"/>
    <property type="match status" value="1"/>
</dbReference>
<dbReference type="FunFam" id="3.40.50.10050:FF:000001">
    <property type="entry name" value="Translation initiation factor IF-2"/>
    <property type="match status" value="1"/>
</dbReference>
<dbReference type="PROSITE" id="PS51722">
    <property type="entry name" value="G_TR_2"/>
    <property type="match status" value="1"/>
</dbReference>
<feature type="binding site" evidence="9">
    <location>
        <begin position="517"/>
        <end position="520"/>
    </location>
    <ligand>
        <name>GTP</name>
        <dbReference type="ChEBI" id="CHEBI:37565"/>
    </ligand>
</feature>
<dbReference type="InterPro" id="IPR023115">
    <property type="entry name" value="TIF_IF2_dom3"/>
</dbReference>
<dbReference type="OrthoDB" id="9811804at2"/>
<dbReference type="Pfam" id="PF11987">
    <property type="entry name" value="IF-2"/>
    <property type="match status" value="1"/>
</dbReference>
<organism evidence="14 15">
    <name type="scientific">Isoalcanivorax pacificus W11-5</name>
    <dbReference type="NCBI Taxonomy" id="391936"/>
    <lineage>
        <taxon>Bacteria</taxon>
        <taxon>Pseudomonadati</taxon>
        <taxon>Pseudomonadota</taxon>
        <taxon>Gammaproteobacteria</taxon>
        <taxon>Oceanospirillales</taxon>
        <taxon>Alcanivoracaceae</taxon>
        <taxon>Isoalcanivorax</taxon>
    </lineage>
</organism>
<keyword evidence="5 9" id="KW-0396">Initiation factor</keyword>
<dbReference type="InterPro" id="IPR015760">
    <property type="entry name" value="TIF_IF2"/>
</dbReference>
<dbReference type="InterPro" id="IPR009000">
    <property type="entry name" value="Transl_B-barrel_sf"/>
</dbReference>
<dbReference type="InterPro" id="IPR044145">
    <property type="entry name" value="IF2_II"/>
</dbReference>
<evidence type="ECO:0000256" key="12">
    <source>
        <dbReference type="SAM" id="MobiDB-lite"/>
    </source>
</evidence>
<dbReference type="GO" id="GO:0003743">
    <property type="term" value="F:translation initiation factor activity"/>
    <property type="evidence" value="ECO:0007669"/>
    <property type="project" value="UniProtKB-UniRule"/>
</dbReference>
<dbReference type="KEGG" id="apac:S7S_16490"/>
<dbReference type="CDD" id="cd03702">
    <property type="entry name" value="IF2_mtIF2_II"/>
    <property type="match status" value="1"/>
</dbReference>
<proteinExistence type="inferred from homology"/>
<comment type="similarity">
    <text evidence="2 9 10">Belongs to the TRAFAC class translation factor GTPase superfamily. Classic translation factor GTPase family. IF-2 subfamily.</text>
</comment>
<reference evidence="14 15" key="1">
    <citation type="journal article" date="2012" name="J. Bacteriol.">
        <title>Genome sequence of an alkane-degrading bacterium, Alcanivorax pacificus type strain W11-5, isolated from deep sea sediment.</title>
        <authorList>
            <person name="Lai Q."/>
            <person name="Shao Z."/>
        </authorList>
    </citation>
    <scope>NUCLEOTIDE SEQUENCE [LARGE SCALE GENOMIC DNA]</scope>
    <source>
        <strain evidence="14 15">W11-5</strain>
    </source>
</reference>
<dbReference type="InterPro" id="IPR000795">
    <property type="entry name" value="T_Tr_GTP-bd_dom"/>
</dbReference>
<dbReference type="Pfam" id="PF00009">
    <property type="entry name" value="GTP_EFTU"/>
    <property type="match status" value="1"/>
</dbReference>
<evidence type="ECO:0000256" key="2">
    <source>
        <dbReference type="ARBA" id="ARBA00007733"/>
    </source>
</evidence>
<evidence type="ECO:0000313" key="14">
    <source>
        <dbReference type="EMBL" id="AJD49710.1"/>
    </source>
</evidence>
<name>A0A0B4XSI4_9GAMM</name>
<dbReference type="Gene3D" id="3.40.50.300">
    <property type="entry name" value="P-loop containing nucleotide triphosphate hydrolases"/>
    <property type="match status" value="1"/>
</dbReference>
<feature type="binding site" evidence="9">
    <location>
        <begin position="417"/>
        <end position="424"/>
    </location>
    <ligand>
        <name>GTP</name>
        <dbReference type="ChEBI" id="CHEBI:37565"/>
    </ligand>
</feature>
<feature type="region of interest" description="G-domain" evidence="9">
    <location>
        <begin position="411"/>
        <end position="559"/>
    </location>
</feature>
<dbReference type="PROSITE" id="PS01176">
    <property type="entry name" value="IF2"/>
    <property type="match status" value="1"/>
</dbReference>
<dbReference type="InterPro" id="IPR006847">
    <property type="entry name" value="IF2_N"/>
</dbReference>
<comment type="function">
    <text evidence="9 10">One of the essential components for the initiation of protein synthesis. Protects formylmethionyl-tRNA from spontaneous hydrolysis and promotes its binding to the 30S ribosomal subunits. Also involved in the hydrolysis of GTP during the formation of the 70S ribosomal complex.</text>
</comment>
<dbReference type="InterPro" id="IPR005225">
    <property type="entry name" value="Small_GTP-bd"/>
</dbReference>
<dbReference type="GO" id="GO:0005525">
    <property type="term" value="F:GTP binding"/>
    <property type="evidence" value="ECO:0007669"/>
    <property type="project" value="UniProtKB-KW"/>
</dbReference>
<dbReference type="Pfam" id="PF22042">
    <property type="entry name" value="EF-G_D2"/>
    <property type="match status" value="1"/>
</dbReference>
<evidence type="ECO:0000256" key="7">
    <source>
        <dbReference type="ARBA" id="ARBA00022917"/>
    </source>
</evidence>
<dbReference type="HAMAP" id="MF_00100_B">
    <property type="entry name" value="IF_2_B"/>
    <property type="match status" value="1"/>
</dbReference>
<sequence>MADTTVKKLADIVGTPVDTLLKQMKEAGLDHGSADDAVSDDQKQQLLSFLRRSHGTADAEPQKITLKRKSTSTIKTTGASGKAKTVAVEVRKKRTYVKRSVIEDQERERLEAERLEAERKAAEEAAKAAEEEARKKAEEEAIRKREAEIAARAEAERAAAGEDDQDDTKKSADDKAKRLSVPKGTGKKAEVAHKEETPEERAQREEEERRKREADEARRKQEAEARKKAEEEAARRTAEEARRIAEELERRGGEQPAAAGSEEIETGSGIVSEAMEASWRDEERTTKRRRRRPQAQVRNVVAHGQMKSSFHKEHGFKSPTEKMIYEVEVPETITVGDLAQRMNIKSREVMRTLMKMGEMATVNQHIDQETAMLLVEEMGHKPKAVKGQEETIADDLANLVQYTAEPQPRAPVVTIMGHVDHGKTSLLDYIRRAKVAEGEAGGITQHIGAYHVETDKGMITFLDTPGHAAFTAMRARGAQATDIVVIVVAADDGVMPQTEEAINHAKAAGVPLIIAVNKMDKESADPDRVKNDLSQRGIISEEWGGDHQFCYVSAHSGLGIDDLLDTILLQAELLELKAAPEGPARGVVIESRVEKGRGPVTSVLIQEGRLKVGDMMLASANFGRTRAMVDENGKPITEAGPSIPVEILGLDGAPESGEQFLIVADEKKAREVAEFRQQRDRDVKLKRAQASKLENLFETMGEKEASQVNIVLKTDVRGSLEALIGALHDLSTSEVKVNIVTSGVGAINESDVNLAMTSSAVILGFNVRADSAAKKLCEREGIDLRYYSIIYELIDDVKAAMSGKLEPERREEIVGVAEVRDVFRSSKFGAVAGCMVVEGTLRRNLPIRVLRDDVVVFEGQLESLRRFKEDVAEVRNGMECGLAVKSYNDVKAGDKIEVFEVRVVARTL</sequence>
<dbReference type="GO" id="GO:0005829">
    <property type="term" value="C:cytosol"/>
    <property type="evidence" value="ECO:0007669"/>
    <property type="project" value="TreeGrafter"/>
</dbReference>
<dbReference type="RefSeq" id="WP_008733162.1">
    <property type="nucleotide sequence ID" value="NZ_CP004387.1"/>
</dbReference>
<dbReference type="FunFam" id="2.40.30.10:FF:000007">
    <property type="entry name" value="Translation initiation factor IF-2"/>
    <property type="match status" value="1"/>
</dbReference>
<dbReference type="Pfam" id="PF04760">
    <property type="entry name" value="IF2_N"/>
    <property type="match status" value="2"/>
</dbReference>
<feature type="region of interest" description="Disordered" evidence="12">
    <location>
        <begin position="116"/>
        <end position="297"/>
    </location>
</feature>
<dbReference type="CDD" id="cd03692">
    <property type="entry name" value="mtIF2_IVc"/>
    <property type="match status" value="1"/>
</dbReference>
<dbReference type="Proteomes" id="UP000006764">
    <property type="component" value="Chromosome"/>
</dbReference>
<dbReference type="HOGENOM" id="CLU_006301_10_2_6"/>
<evidence type="ECO:0000259" key="13">
    <source>
        <dbReference type="PROSITE" id="PS51722"/>
    </source>
</evidence>
<dbReference type="CDD" id="cd01887">
    <property type="entry name" value="IF2_eIF5B"/>
    <property type="match status" value="1"/>
</dbReference>
<dbReference type="STRING" id="391936.S7S_16490"/>
<evidence type="ECO:0000256" key="4">
    <source>
        <dbReference type="ARBA" id="ARBA00022490"/>
    </source>
</evidence>
<evidence type="ECO:0000256" key="1">
    <source>
        <dbReference type="ARBA" id="ARBA00004496"/>
    </source>
</evidence>
<dbReference type="NCBIfam" id="TIGR00487">
    <property type="entry name" value="IF-2"/>
    <property type="match status" value="1"/>
</dbReference>
<keyword evidence="7 9" id="KW-0648">Protein biosynthesis</keyword>
<dbReference type="Gene3D" id="2.40.30.10">
    <property type="entry name" value="Translation factors"/>
    <property type="match status" value="2"/>
</dbReference>
<evidence type="ECO:0000256" key="5">
    <source>
        <dbReference type="ARBA" id="ARBA00022540"/>
    </source>
</evidence>
<dbReference type="SUPFAM" id="SSF52156">
    <property type="entry name" value="Initiation factor IF2/eIF5b, domain 3"/>
    <property type="match status" value="1"/>
</dbReference>
<dbReference type="EMBL" id="CP004387">
    <property type="protein sequence ID" value="AJD49710.1"/>
    <property type="molecule type" value="Genomic_DNA"/>
</dbReference>
<comment type="subcellular location">
    <subcellularLocation>
        <location evidence="1 9 11">Cytoplasm</location>
    </subcellularLocation>
</comment>
<protein>
    <recommendedName>
        <fullName evidence="3 9">Translation initiation factor IF-2</fullName>
    </recommendedName>
</protein>
<dbReference type="Pfam" id="PF03144">
    <property type="entry name" value="GTP_EFTU_D2"/>
    <property type="match status" value="1"/>
</dbReference>
<evidence type="ECO:0000256" key="6">
    <source>
        <dbReference type="ARBA" id="ARBA00022741"/>
    </source>
</evidence>
<dbReference type="SUPFAM" id="SSF50447">
    <property type="entry name" value="Translation proteins"/>
    <property type="match status" value="2"/>
</dbReference>
<feature type="compositionally biased region" description="Basic and acidic residues" evidence="12">
    <location>
        <begin position="167"/>
        <end position="177"/>
    </location>
</feature>
<dbReference type="InterPro" id="IPR004161">
    <property type="entry name" value="EFTu-like_2"/>
</dbReference>
<evidence type="ECO:0000313" key="15">
    <source>
        <dbReference type="Proteomes" id="UP000006764"/>
    </source>
</evidence>
<feature type="compositionally biased region" description="Basic and acidic residues" evidence="12">
    <location>
        <begin position="187"/>
        <end position="253"/>
    </location>
</feature>
<evidence type="ECO:0000256" key="10">
    <source>
        <dbReference type="RuleBase" id="RU000644"/>
    </source>
</evidence>
<dbReference type="Pfam" id="PF08364">
    <property type="entry name" value="IF2_assoc"/>
    <property type="match status" value="1"/>
</dbReference>
<keyword evidence="8 9" id="KW-0342">GTP-binding</keyword>
<dbReference type="InterPro" id="IPR013575">
    <property type="entry name" value="IF2_assoc_dom_bac"/>
</dbReference>
<dbReference type="Gene3D" id="3.30.56.50">
    <property type="entry name" value="Putative DNA-binding domain, N-terminal subdomain of bacterial translation initiation factor IF2"/>
    <property type="match status" value="1"/>
</dbReference>
<dbReference type="InterPro" id="IPR009061">
    <property type="entry name" value="DNA-bd_dom_put_sf"/>
</dbReference>
<dbReference type="InterPro" id="IPR000178">
    <property type="entry name" value="TF_IF2_bacterial-like"/>
</dbReference>
<keyword evidence="6 9" id="KW-0547">Nucleotide-binding</keyword>
<dbReference type="GO" id="GO:0003924">
    <property type="term" value="F:GTPase activity"/>
    <property type="evidence" value="ECO:0007669"/>
    <property type="project" value="UniProtKB-UniRule"/>
</dbReference>
<dbReference type="InterPro" id="IPR053905">
    <property type="entry name" value="EF-G-like_DII"/>
</dbReference>
<evidence type="ECO:0000256" key="9">
    <source>
        <dbReference type="HAMAP-Rule" id="MF_00100"/>
    </source>
</evidence>
<dbReference type="SUPFAM" id="SSF46955">
    <property type="entry name" value="Putative DNA-binding domain"/>
    <property type="match status" value="1"/>
</dbReference>
<keyword evidence="15" id="KW-1185">Reference proteome</keyword>
<gene>
    <name evidence="9" type="primary">infB</name>
    <name evidence="14" type="ORF">S7S_16490</name>
</gene>
<dbReference type="FunFam" id="2.40.30.10:FF:000008">
    <property type="entry name" value="Translation initiation factor IF-2"/>
    <property type="match status" value="1"/>
</dbReference>
<keyword evidence="4 9" id="KW-0963">Cytoplasm</keyword>
<dbReference type="NCBIfam" id="TIGR00231">
    <property type="entry name" value="small_GTP"/>
    <property type="match status" value="1"/>
</dbReference>
<dbReference type="PANTHER" id="PTHR43381">
    <property type="entry name" value="TRANSLATION INITIATION FACTOR IF-2-RELATED"/>
    <property type="match status" value="1"/>
</dbReference>
<accession>A0A0B4XSI4</accession>
<feature type="domain" description="Tr-type G" evidence="13">
    <location>
        <begin position="408"/>
        <end position="577"/>
    </location>
</feature>
<dbReference type="SUPFAM" id="SSF52540">
    <property type="entry name" value="P-loop containing nucleoside triphosphate hydrolases"/>
    <property type="match status" value="1"/>
</dbReference>
<evidence type="ECO:0000256" key="8">
    <source>
        <dbReference type="ARBA" id="ARBA00023134"/>
    </source>
</evidence>
<evidence type="ECO:0000256" key="11">
    <source>
        <dbReference type="RuleBase" id="RU000645"/>
    </source>
</evidence>
<feature type="compositionally biased region" description="Basic and acidic residues" evidence="12">
    <location>
        <begin position="116"/>
        <end position="160"/>
    </location>
</feature>
<dbReference type="InterPro" id="IPR036925">
    <property type="entry name" value="TIF_IF2_dom3_sf"/>
</dbReference>